<geneLocation type="mitochondrion" evidence="19"/>
<dbReference type="InterPro" id="IPR050175">
    <property type="entry name" value="Complex_I_Subunit_2"/>
</dbReference>
<evidence type="ECO:0000256" key="11">
    <source>
        <dbReference type="ARBA" id="ARBA00022989"/>
    </source>
</evidence>
<evidence type="ECO:0000256" key="7">
    <source>
        <dbReference type="ARBA" id="ARBA00022692"/>
    </source>
</evidence>
<proteinExistence type="inferred from homology"/>
<comment type="function">
    <text evidence="17">Core subunit of the mitochondrial membrane respiratory chain NADH dehydrogenase (Complex I) which catalyzes electron transfer from NADH through the respiratory chain, using ubiquinone as an electron acceptor. Essential for the catalytic activity and assembly of complex I.</text>
</comment>
<reference evidence="19" key="1">
    <citation type="submission" date="2015-12" db="EMBL/GenBank/DDBJ databases">
        <title>Mitogenome and microsatellite loci from Octopus bimaculoides (Pickford &amp; McConnaughey, 1949) from next generation sequencing.</title>
        <authorList>
            <person name="Farfan C."/>
            <person name="Vargas-Peralta C.E."/>
            <person name="Lafarga-De La Cruz F."/>
            <person name="Hernandez-Rodriguez M."/>
            <person name="Del Rio-Portilla M.A."/>
        </authorList>
    </citation>
    <scope>NUCLEOTIDE SEQUENCE</scope>
</reference>
<dbReference type="AlphaFoldDB" id="A0A140GM83"/>
<evidence type="ECO:0000259" key="18">
    <source>
        <dbReference type="Pfam" id="PF00361"/>
    </source>
</evidence>
<feature type="transmembrane region" description="Helical" evidence="17">
    <location>
        <begin position="95"/>
        <end position="117"/>
    </location>
</feature>
<comment type="subcellular location">
    <subcellularLocation>
        <location evidence="1 17">Mitochondrion inner membrane</location>
        <topology evidence="1 17">Multi-pass membrane protein</topology>
    </subcellularLocation>
</comment>
<comment type="similarity">
    <text evidence="2 17">Belongs to the complex I subunit 2 family.</text>
</comment>
<keyword evidence="11 17" id="KW-1133">Transmembrane helix</keyword>
<keyword evidence="10 17" id="KW-0249">Electron transport</keyword>
<evidence type="ECO:0000256" key="6">
    <source>
        <dbReference type="ARBA" id="ARBA00022660"/>
    </source>
</evidence>
<feature type="domain" description="NADH:quinone oxidoreductase/Mrp antiporter transmembrane" evidence="18">
    <location>
        <begin position="26"/>
        <end position="289"/>
    </location>
</feature>
<organism evidence="19">
    <name type="scientific">Octopus bimaculoides</name>
    <name type="common">California two-spotted octopus</name>
    <dbReference type="NCBI Taxonomy" id="37653"/>
    <lineage>
        <taxon>Eukaryota</taxon>
        <taxon>Metazoa</taxon>
        <taxon>Spiralia</taxon>
        <taxon>Lophotrochozoa</taxon>
        <taxon>Mollusca</taxon>
        <taxon>Cephalopoda</taxon>
        <taxon>Coleoidea</taxon>
        <taxon>Octopodiformes</taxon>
        <taxon>Octopoda</taxon>
        <taxon>Incirrata</taxon>
        <taxon>Octopodidae</taxon>
        <taxon>Octopus</taxon>
    </lineage>
</organism>
<evidence type="ECO:0000256" key="3">
    <source>
        <dbReference type="ARBA" id="ARBA00012944"/>
    </source>
</evidence>
<evidence type="ECO:0000256" key="14">
    <source>
        <dbReference type="ARBA" id="ARBA00023128"/>
    </source>
</evidence>
<comment type="catalytic activity">
    <reaction evidence="16 17">
        <text>a ubiquinone + NADH + 5 H(+)(in) = a ubiquinol + NAD(+) + 4 H(+)(out)</text>
        <dbReference type="Rhea" id="RHEA:29091"/>
        <dbReference type="Rhea" id="RHEA-COMP:9565"/>
        <dbReference type="Rhea" id="RHEA-COMP:9566"/>
        <dbReference type="ChEBI" id="CHEBI:15378"/>
        <dbReference type="ChEBI" id="CHEBI:16389"/>
        <dbReference type="ChEBI" id="CHEBI:17976"/>
        <dbReference type="ChEBI" id="CHEBI:57540"/>
        <dbReference type="ChEBI" id="CHEBI:57945"/>
        <dbReference type="EC" id="7.1.1.2"/>
    </reaction>
</comment>
<dbReference type="OMA" id="HFWVPEV"/>
<dbReference type="PRINTS" id="PR01436">
    <property type="entry name" value="NADHDHGNASE2"/>
</dbReference>
<keyword evidence="6 17" id="KW-0679">Respiratory chain</keyword>
<feature type="transmembrane region" description="Helical" evidence="17">
    <location>
        <begin position="5"/>
        <end position="24"/>
    </location>
</feature>
<evidence type="ECO:0000256" key="4">
    <source>
        <dbReference type="ARBA" id="ARBA00021008"/>
    </source>
</evidence>
<keyword evidence="15 17" id="KW-0472">Membrane</keyword>
<evidence type="ECO:0000256" key="15">
    <source>
        <dbReference type="ARBA" id="ARBA00023136"/>
    </source>
</evidence>
<feature type="transmembrane region" description="Helical" evidence="17">
    <location>
        <begin position="201"/>
        <end position="221"/>
    </location>
</feature>
<name>A0A140GM83_OCTBM</name>
<dbReference type="EMBL" id="KU295559">
    <property type="protein sequence ID" value="AMN14482.1"/>
    <property type="molecule type" value="Genomic_DNA"/>
</dbReference>
<dbReference type="OrthoDB" id="6161587at2759"/>
<accession>A0A140GM83</accession>
<evidence type="ECO:0000256" key="10">
    <source>
        <dbReference type="ARBA" id="ARBA00022982"/>
    </source>
</evidence>
<keyword evidence="14 17" id="KW-0496">Mitochondrion</keyword>
<dbReference type="PANTHER" id="PTHR46552:SF1">
    <property type="entry name" value="NADH-UBIQUINONE OXIDOREDUCTASE CHAIN 2"/>
    <property type="match status" value="1"/>
</dbReference>
<gene>
    <name evidence="19" type="primary">nad2</name>
</gene>
<keyword evidence="5" id="KW-0813">Transport</keyword>
<evidence type="ECO:0000256" key="17">
    <source>
        <dbReference type="RuleBase" id="RU003403"/>
    </source>
</evidence>
<evidence type="ECO:0000256" key="16">
    <source>
        <dbReference type="ARBA" id="ARBA00049551"/>
    </source>
</evidence>
<evidence type="ECO:0000256" key="13">
    <source>
        <dbReference type="ARBA" id="ARBA00023075"/>
    </source>
</evidence>
<dbReference type="InterPro" id="IPR001750">
    <property type="entry name" value="ND/Mrp_TM"/>
</dbReference>
<feature type="transmembrane region" description="Helical" evidence="17">
    <location>
        <begin position="30"/>
        <end position="49"/>
    </location>
</feature>
<evidence type="ECO:0000256" key="5">
    <source>
        <dbReference type="ARBA" id="ARBA00022448"/>
    </source>
</evidence>
<dbReference type="EC" id="7.1.1.2" evidence="3 17"/>
<sequence>MNNKFFPANFMFMIMLIMGTIMSLSSSHWLMMWMGLELNLMGILPLMNIKSKNFEIESSMKYFIIQSMSSSLFISSSIFMYMSSISMFSMFNNSMFSSIMIISLLTKLGSAPFHFWLPSMCKQMSWMMLFLILTWQKLAPLFMLSFINSNYIIMISSAFISSILGSIQAINQSSLQLIMVYSSISHLGWMLPICFTNNSLMFMYLLIYSIIILPMFINFSMKSTLFTYSLTEQNMLMNKENIFIMMLIMSLAGIPPTLGFLSKLMILNSLLNMDMILLSLMLFIGTLISLYFYLNLIMLMMIKSFHTFKMNKMVMNMKSIMCFNLLGTIIFIPMFLYAMNILNKPQS</sequence>
<keyword evidence="9 17" id="KW-1278">Translocase</keyword>
<keyword evidence="8 17" id="KW-0999">Mitochondrion inner membrane</keyword>
<dbReference type="InterPro" id="IPR003917">
    <property type="entry name" value="NADH_UbQ_OxRdtase_chain2"/>
</dbReference>
<dbReference type="Pfam" id="PF00361">
    <property type="entry name" value="Proton_antipo_M"/>
    <property type="match status" value="1"/>
</dbReference>
<keyword evidence="12 17" id="KW-0520">NAD</keyword>
<feature type="transmembrane region" description="Helical" evidence="17">
    <location>
        <begin position="61"/>
        <end position="83"/>
    </location>
</feature>
<feature type="transmembrane region" description="Helical" evidence="17">
    <location>
        <begin position="320"/>
        <end position="339"/>
    </location>
</feature>
<dbReference type="PANTHER" id="PTHR46552">
    <property type="entry name" value="NADH-UBIQUINONE OXIDOREDUCTASE CHAIN 2"/>
    <property type="match status" value="1"/>
</dbReference>
<evidence type="ECO:0000256" key="12">
    <source>
        <dbReference type="ARBA" id="ARBA00023027"/>
    </source>
</evidence>
<dbReference type="KEGG" id="obi:27205956"/>
<protein>
    <recommendedName>
        <fullName evidence="4 17">NADH-ubiquinone oxidoreductase chain 2</fullName>
        <ecNumber evidence="3 17">7.1.1.2</ecNumber>
    </recommendedName>
</protein>
<dbReference type="GO" id="GO:0006120">
    <property type="term" value="P:mitochondrial electron transport, NADH to ubiquinone"/>
    <property type="evidence" value="ECO:0007669"/>
    <property type="project" value="InterPro"/>
</dbReference>
<feature type="transmembrane region" description="Helical" evidence="17">
    <location>
        <begin position="276"/>
        <end position="299"/>
    </location>
</feature>
<evidence type="ECO:0000256" key="8">
    <source>
        <dbReference type="ARBA" id="ARBA00022792"/>
    </source>
</evidence>
<evidence type="ECO:0000256" key="1">
    <source>
        <dbReference type="ARBA" id="ARBA00004448"/>
    </source>
</evidence>
<feature type="transmembrane region" description="Helical" evidence="17">
    <location>
        <begin position="242"/>
        <end position="264"/>
    </location>
</feature>
<dbReference type="GO" id="GO:0005743">
    <property type="term" value="C:mitochondrial inner membrane"/>
    <property type="evidence" value="ECO:0007669"/>
    <property type="project" value="UniProtKB-SubCell"/>
</dbReference>
<evidence type="ECO:0000256" key="9">
    <source>
        <dbReference type="ARBA" id="ARBA00022967"/>
    </source>
</evidence>
<dbReference type="GO" id="GO:0008137">
    <property type="term" value="F:NADH dehydrogenase (ubiquinone) activity"/>
    <property type="evidence" value="ECO:0007669"/>
    <property type="project" value="UniProtKB-EC"/>
</dbReference>
<keyword evidence="13 17" id="KW-0830">Ubiquinone</keyword>
<evidence type="ECO:0000256" key="2">
    <source>
        <dbReference type="ARBA" id="ARBA00007012"/>
    </source>
</evidence>
<keyword evidence="7 17" id="KW-0812">Transmembrane</keyword>
<evidence type="ECO:0000313" key="19">
    <source>
        <dbReference type="EMBL" id="AMN14482.1"/>
    </source>
</evidence>